<feature type="transmembrane region" description="Helical" evidence="2">
    <location>
        <begin position="251"/>
        <end position="275"/>
    </location>
</feature>
<evidence type="ECO:0000256" key="1">
    <source>
        <dbReference type="SAM" id="MobiDB-lite"/>
    </source>
</evidence>
<organism evidence="3 4">
    <name type="scientific">Bursaphelenchus okinawaensis</name>
    <dbReference type="NCBI Taxonomy" id="465554"/>
    <lineage>
        <taxon>Eukaryota</taxon>
        <taxon>Metazoa</taxon>
        <taxon>Ecdysozoa</taxon>
        <taxon>Nematoda</taxon>
        <taxon>Chromadorea</taxon>
        <taxon>Rhabditida</taxon>
        <taxon>Tylenchina</taxon>
        <taxon>Tylenchomorpha</taxon>
        <taxon>Aphelenchoidea</taxon>
        <taxon>Aphelenchoididae</taxon>
        <taxon>Bursaphelenchus</taxon>
    </lineage>
</organism>
<feature type="compositionally biased region" description="Polar residues" evidence="1">
    <location>
        <begin position="290"/>
        <end position="301"/>
    </location>
</feature>
<proteinExistence type="predicted"/>
<evidence type="ECO:0000313" key="3">
    <source>
        <dbReference type="EMBL" id="CAD5205690.1"/>
    </source>
</evidence>
<evidence type="ECO:0000313" key="4">
    <source>
        <dbReference type="Proteomes" id="UP000614601"/>
    </source>
</evidence>
<keyword evidence="2" id="KW-0472">Membrane</keyword>
<keyword evidence="4" id="KW-1185">Reference proteome</keyword>
<reference evidence="3" key="1">
    <citation type="submission" date="2020-09" db="EMBL/GenBank/DDBJ databases">
        <authorList>
            <person name="Kikuchi T."/>
        </authorList>
    </citation>
    <scope>NUCLEOTIDE SEQUENCE</scope>
    <source>
        <strain evidence="3">SH1</strain>
    </source>
</reference>
<feature type="compositionally biased region" description="Basic and acidic residues" evidence="1">
    <location>
        <begin position="302"/>
        <end position="329"/>
    </location>
</feature>
<keyword evidence="2" id="KW-0812">Transmembrane</keyword>
<dbReference type="AlphaFoldDB" id="A0A811JQX7"/>
<evidence type="ECO:0000256" key="2">
    <source>
        <dbReference type="SAM" id="Phobius"/>
    </source>
</evidence>
<sequence>MGFLKAYTAISTLSILAVDDRTQLCVDFYTFRFEGETAIASKYVNCPGNSTVEADFAGTPIETFTLVSSGRDPQFLNVEFQFNQHESDVFQAGFSPGYMFYQNCRTLESQYCEISDCMRRKLNFGSLKICGLTFGQTSEGLIWEDKDQCLKLVVDEQYVGSMKAEPCPNVDKVMFTMVSNFFLFLDGFEKLKPLTQGDLSDAQVDTTLALLYLQEKPPTATTEETTITTTVKEVSKVTDKEPEPDSSLPPWQMGLIGGIIAAMVVLVLAGVYWYLKKKGKNNPPPRLESPSDTLVTDTLNAKSEKVSKKPEKTDSNRSISKKKEFEISRKHPIAI</sequence>
<name>A0A811JQX7_9BILA</name>
<keyword evidence="2" id="KW-1133">Transmembrane helix</keyword>
<dbReference type="Proteomes" id="UP000614601">
    <property type="component" value="Unassembled WGS sequence"/>
</dbReference>
<gene>
    <name evidence="3" type="ORF">BOKJ2_LOCUS374</name>
</gene>
<feature type="region of interest" description="Disordered" evidence="1">
    <location>
        <begin position="281"/>
        <end position="335"/>
    </location>
</feature>
<protein>
    <submittedName>
        <fullName evidence="3">Uncharacterized protein</fullName>
    </submittedName>
</protein>
<comment type="caution">
    <text evidence="3">The sequence shown here is derived from an EMBL/GenBank/DDBJ whole genome shotgun (WGS) entry which is preliminary data.</text>
</comment>
<dbReference type="EMBL" id="CAJFDH010000001">
    <property type="protein sequence ID" value="CAD5205690.1"/>
    <property type="molecule type" value="Genomic_DNA"/>
</dbReference>
<dbReference type="EMBL" id="CAJFCW020000001">
    <property type="protein sequence ID" value="CAG9078694.1"/>
    <property type="molecule type" value="Genomic_DNA"/>
</dbReference>
<accession>A0A811JQX7</accession>
<dbReference type="Proteomes" id="UP000783686">
    <property type="component" value="Unassembled WGS sequence"/>
</dbReference>